<feature type="coiled-coil region" evidence="1">
    <location>
        <begin position="283"/>
        <end position="373"/>
    </location>
</feature>
<keyword evidence="3" id="KW-1185">Reference proteome</keyword>
<reference evidence="2" key="1">
    <citation type="submission" date="2023-01" db="EMBL/GenBank/DDBJ databases">
        <title>The growth and conidiation of Purpureocillium lavendulum are regulated by nitrogen source and histone H3K14 acetylation.</title>
        <authorList>
            <person name="Tang P."/>
            <person name="Han J."/>
            <person name="Zhang C."/>
            <person name="Tang P."/>
            <person name="Qi F."/>
            <person name="Zhang K."/>
            <person name="Liang L."/>
        </authorList>
    </citation>
    <scope>NUCLEOTIDE SEQUENCE</scope>
    <source>
        <strain evidence="2">YMF1.00683</strain>
    </source>
</reference>
<accession>A0AB34FBS9</accession>
<dbReference type="GO" id="GO:0016301">
    <property type="term" value="F:kinase activity"/>
    <property type="evidence" value="ECO:0007669"/>
    <property type="project" value="UniProtKB-KW"/>
</dbReference>
<keyword evidence="2" id="KW-0808">Transferase</keyword>
<dbReference type="Proteomes" id="UP001163105">
    <property type="component" value="Unassembled WGS sequence"/>
</dbReference>
<evidence type="ECO:0000256" key="1">
    <source>
        <dbReference type="SAM" id="Coils"/>
    </source>
</evidence>
<sequence>MPLGDYAFVDAAEAQRGKPSEGAQERIDRLCLTMAVSWLDHQFKESHYDSTPISGLAVMGIRDDGGWVEAVNYTPVYSAVIKVARKLVVYDSYLTREDEVAELTRTMDEQDAREEATSIFTIVHKKVQRFMMVTSSRPAALPTPMDWIFGSRTYGMFIRYNTAAGGTIDWDGDSIKHRKIKFTMDTGGDSAESLALQRPTARDLRRLVDKAVDHSSSDAGRSSRRLKSTLESLQSEVELLRYGNRGLRETIIHEKQGRQCGKTLKDYLFDRTDPNSAQIFSPAKVAQARLKKAEMDAQKKEEALQEETQKIQRQQFASLTPSQLARKRANDRKAQRAMRIRTREYIERLERELKELKSKHDNYNMVHDLLRRNKALGTELATLGGMVDISANVRSCPGQVPAGTEFLDEKTVNGYIMTSTLELSINSLNDSLSDGTSGASTSAVAETSSCCSYLGHKFDTQPDPCEIPDLTVITTSSGPSTFFENSSPADANDYVTRAIPLEITNGTLPHTMSVSGSTVIQPPYQTVFRSS</sequence>
<evidence type="ECO:0000313" key="3">
    <source>
        <dbReference type="Proteomes" id="UP001163105"/>
    </source>
</evidence>
<dbReference type="EMBL" id="JAQHRD010000021">
    <property type="protein sequence ID" value="KAJ6436473.1"/>
    <property type="molecule type" value="Genomic_DNA"/>
</dbReference>
<evidence type="ECO:0000313" key="2">
    <source>
        <dbReference type="EMBL" id="KAJ6436473.1"/>
    </source>
</evidence>
<organism evidence="2 3">
    <name type="scientific">Purpureocillium lavendulum</name>
    <dbReference type="NCBI Taxonomy" id="1247861"/>
    <lineage>
        <taxon>Eukaryota</taxon>
        <taxon>Fungi</taxon>
        <taxon>Dikarya</taxon>
        <taxon>Ascomycota</taxon>
        <taxon>Pezizomycotina</taxon>
        <taxon>Sordariomycetes</taxon>
        <taxon>Hypocreomycetidae</taxon>
        <taxon>Hypocreales</taxon>
        <taxon>Ophiocordycipitaceae</taxon>
        <taxon>Purpureocillium</taxon>
    </lineage>
</organism>
<dbReference type="AlphaFoldDB" id="A0AB34FBS9"/>
<protein>
    <submittedName>
        <fullName evidence="2">FunK1 protein kinase</fullName>
    </submittedName>
</protein>
<dbReference type="GO" id="GO:0003700">
    <property type="term" value="F:DNA-binding transcription factor activity"/>
    <property type="evidence" value="ECO:0007669"/>
    <property type="project" value="InterPro"/>
</dbReference>
<keyword evidence="1" id="KW-0175">Coiled coil</keyword>
<dbReference type="Gene3D" id="1.20.5.170">
    <property type="match status" value="1"/>
</dbReference>
<dbReference type="SUPFAM" id="SSF57959">
    <property type="entry name" value="Leucine zipper domain"/>
    <property type="match status" value="1"/>
</dbReference>
<dbReference type="PANTHER" id="PTHR37012">
    <property type="entry name" value="B-ZIP TRANSCRIPTION FACTOR (EUROFUNG)-RELATED"/>
    <property type="match status" value="1"/>
</dbReference>
<dbReference type="InterPro" id="IPR046347">
    <property type="entry name" value="bZIP_sf"/>
</dbReference>
<name>A0AB34FBS9_9HYPO</name>
<proteinExistence type="predicted"/>
<gene>
    <name evidence="2" type="ORF">O9K51_10955</name>
</gene>
<dbReference type="PANTHER" id="PTHR37012:SF2">
    <property type="entry name" value="BZIP DOMAIN-CONTAINING PROTEIN-RELATED"/>
    <property type="match status" value="1"/>
</dbReference>
<comment type="caution">
    <text evidence="2">The sequence shown here is derived from an EMBL/GenBank/DDBJ whole genome shotgun (WGS) entry which is preliminary data.</text>
</comment>
<keyword evidence="2" id="KW-0418">Kinase</keyword>
<dbReference type="CDD" id="cd14688">
    <property type="entry name" value="bZIP_YAP"/>
    <property type="match status" value="1"/>
</dbReference>